<feature type="transmembrane region" description="Helical" evidence="6">
    <location>
        <begin position="323"/>
        <end position="343"/>
    </location>
</feature>
<comment type="subcellular location">
    <subcellularLocation>
        <location evidence="1">Cell membrane</location>
        <topology evidence="1">Multi-pass membrane protein</topology>
    </subcellularLocation>
</comment>
<protein>
    <submittedName>
        <fullName evidence="7">Export protein</fullName>
    </submittedName>
</protein>
<feature type="transmembrane region" description="Helical" evidence="6">
    <location>
        <begin position="220"/>
        <end position="241"/>
    </location>
</feature>
<comment type="caution">
    <text evidence="7">The sequence shown here is derived from an EMBL/GenBank/DDBJ whole genome shotgun (WGS) entry which is preliminary data.</text>
</comment>
<feature type="transmembrane region" description="Helical" evidence="6">
    <location>
        <begin position="364"/>
        <end position="387"/>
    </location>
</feature>
<evidence type="ECO:0000256" key="3">
    <source>
        <dbReference type="ARBA" id="ARBA00022692"/>
    </source>
</evidence>
<dbReference type="AlphaFoldDB" id="A0A0R1UWE0"/>
<feature type="transmembrane region" description="Helical" evidence="6">
    <location>
        <begin position="122"/>
        <end position="141"/>
    </location>
</feature>
<keyword evidence="4 6" id="KW-1133">Transmembrane helix</keyword>
<feature type="transmembrane region" description="Helical" evidence="6">
    <location>
        <begin position="393"/>
        <end position="415"/>
    </location>
</feature>
<dbReference type="GO" id="GO:0005886">
    <property type="term" value="C:plasma membrane"/>
    <property type="evidence" value="ECO:0007669"/>
    <property type="project" value="UniProtKB-SubCell"/>
</dbReference>
<dbReference type="Pfam" id="PF01943">
    <property type="entry name" value="Polysacc_synt"/>
    <property type="match status" value="1"/>
</dbReference>
<evidence type="ECO:0000313" key="8">
    <source>
        <dbReference type="Proteomes" id="UP000051166"/>
    </source>
</evidence>
<accession>A0A0R1UWE0</accession>
<dbReference type="STRING" id="1423801.FD50_GL001547"/>
<dbReference type="InterPro" id="IPR050833">
    <property type="entry name" value="Poly_Biosynth_Transport"/>
</dbReference>
<proteinExistence type="predicted"/>
<feature type="transmembrane region" description="Helical" evidence="6">
    <location>
        <begin position="196"/>
        <end position="214"/>
    </location>
</feature>
<dbReference type="CDD" id="cd13124">
    <property type="entry name" value="MATE_SpoVB_like"/>
    <property type="match status" value="1"/>
</dbReference>
<reference evidence="7 8" key="1">
    <citation type="journal article" date="2015" name="Genome Announc.">
        <title>Expanding the biotechnology potential of lactobacilli through comparative genomics of 213 strains and associated genera.</title>
        <authorList>
            <person name="Sun Z."/>
            <person name="Harris H.M."/>
            <person name="McCann A."/>
            <person name="Guo C."/>
            <person name="Argimon S."/>
            <person name="Zhang W."/>
            <person name="Yang X."/>
            <person name="Jeffery I.B."/>
            <person name="Cooney J.C."/>
            <person name="Kagawa T.F."/>
            <person name="Liu W."/>
            <person name="Song Y."/>
            <person name="Salvetti E."/>
            <person name="Wrobel A."/>
            <person name="Rasinkangas P."/>
            <person name="Parkhill J."/>
            <person name="Rea M.C."/>
            <person name="O'Sullivan O."/>
            <person name="Ritari J."/>
            <person name="Douillard F.P."/>
            <person name="Paul Ross R."/>
            <person name="Yang R."/>
            <person name="Briner A.E."/>
            <person name="Felis G.E."/>
            <person name="de Vos W.M."/>
            <person name="Barrangou R."/>
            <person name="Klaenhammer T.R."/>
            <person name="Caufield P.W."/>
            <person name="Cui Y."/>
            <person name="Zhang H."/>
            <person name="O'Toole P.W."/>
        </authorList>
    </citation>
    <scope>NUCLEOTIDE SEQUENCE [LARGE SCALE GENOMIC DNA]</scope>
    <source>
        <strain evidence="7 8">DSM 16230</strain>
    </source>
</reference>
<feature type="transmembrane region" description="Helical" evidence="6">
    <location>
        <begin position="81"/>
        <end position="101"/>
    </location>
</feature>
<feature type="transmembrane region" description="Helical" evidence="6">
    <location>
        <begin position="42"/>
        <end position="61"/>
    </location>
</feature>
<dbReference type="PANTHER" id="PTHR30250">
    <property type="entry name" value="PST FAMILY PREDICTED COLANIC ACID TRANSPORTER"/>
    <property type="match status" value="1"/>
</dbReference>
<keyword evidence="5 6" id="KW-0472">Membrane</keyword>
<keyword evidence="2" id="KW-1003">Cell membrane</keyword>
<evidence type="ECO:0000313" key="7">
    <source>
        <dbReference type="EMBL" id="KRL97561.1"/>
    </source>
</evidence>
<evidence type="ECO:0000256" key="4">
    <source>
        <dbReference type="ARBA" id="ARBA00022989"/>
    </source>
</evidence>
<dbReference type="InterPro" id="IPR002797">
    <property type="entry name" value="Polysacc_synth"/>
</dbReference>
<sequence length="564" mass="62790">MKKAGRKMAGRSVEDKKMTAEIKNNSVRQDQSAKEKMLRGSAWMTMGSIFSRILGAIYIIPWYAWFGKDNLAANYLYTQGYTVYSVFLMISIAGIPSAVAKQVAHYNAENEYALGQRLYKKLVLLMLGVGVCAALIMWIVAPLLSQGDPKVVPVYRSLAVALTIIPLMSLTRGFFQGYQDMFPSAMSQLLEQVARIIYMLAATYLIMKVFRGSYVTGVVHSTFAAFVGALGGFLFLGFFYLKKKKRLAELARQSANQLSVSDGQVIKALLIESIPFIIIGVSTTLYNLLDQFTFKKIMLFFTNYSVKAIDDFYAIFAGNANKLIMITISLAAAMAATAIPLLSEAYTKKDQEQISTQINDAIELFLLLMLPCSLGMAAVAKPLYVVFYQYDLTGIYVLSFSSYVALPIGLFMVLSSLLQGVYQNKQAVQYFAIGMIVKIIVQVPLTAIFQPFGPLMATAIGMMVSNWLMLRRFYYSDQLDLRRVTRRFDALLLFSLLTFIVALGTVELSGLFLNIQYRVQALLALILSAGTGGFCYVYLCLKTRLADKILGSKAGHLRSLLRIR</sequence>
<dbReference type="PANTHER" id="PTHR30250:SF21">
    <property type="entry name" value="LIPID II FLIPPASE MURJ"/>
    <property type="match status" value="1"/>
</dbReference>
<dbReference type="EMBL" id="AZFQ01000052">
    <property type="protein sequence ID" value="KRL97561.1"/>
    <property type="molecule type" value="Genomic_DNA"/>
</dbReference>
<keyword evidence="3 6" id="KW-0812">Transmembrane</keyword>
<feature type="transmembrane region" description="Helical" evidence="6">
    <location>
        <begin position="269"/>
        <end position="289"/>
    </location>
</feature>
<gene>
    <name evidence="7" type="ORF">FD50_GL001547</name>
</gene>
<name>A0A0R1UWE0_9LACO</name>
<dbReference type="PATRIC" id="fig|1423801.4.peg.1585"/>
<evidence type="ECO:0000256" key="6">
    <source>
        <dbReference type="SAM" id="Phobius"/>
    </source>
</evidence>
<feature type="transmembrane region" description="Helical" evidence="6">
    <location>
        <begin position="153"/>
        <end position="175"/>
    </location>
</feature>
<feature type="transmembrane region" description="Helical" evidence="6">
    <location>
        <begin position="427"/>
        <end position="445"/>
    </location>
</feature>
<evidence type="ECO:0000256" key="2">
    <source>
        <dbReference type="ARBA" id="ARBA00022475"/>
    </source>
</evidence>
<dbReference type="InterPro" id="IPR024923">
    <property type="entry name" value="PG_synth_SpoVB"/>
</dbReference>
<keyword evidence="8" id="KW-1185">Reference proteome</keyword>
<feature type="transmembrane region" description="Helical" evidence="6">
    <location>
        <begin position="451"/>
        <end position="470"/>
    </location>
</feature>
<evidence type="ECO:0000256" key="1">
    <source>
        <dbReference type="ARBA" id="ARBA00004651"/>
    </source>
</evidence>
<organism evidence="7 8">
    <name type="scientific">Liquorilactobacillus satsumensis DSM 16230 = JCM 12392</name>
    <dbReference type="NCBI Taxonomy" id="1423801"/>
    <lineage>
        <taxon>Bacteria</taxon>
        <taxon>Bacillati</taxon>
        <taxon>Bacillota</taxon>
        <taxon>Bacilli</taxon>
        <taxon>Lactobacillales</taxon>
        <taxon>Lactobacillaceae</taxon>
        <taxon>Liquorilactobacillus</taxon>
    </lineage>
</organism>
<dbReference type="PIRSF" id="PIRSF038958">
    <property type="entry name" value="PG_synth_SpoVB"/>
    <property type="match status" value="1"/>
</dbReference>
<feature type="transmembrane region" description="Helical" evidence="6">
    <location>
        <begin position="519"/>
        <end position="541"/>
    </location>
</feature>
<dbReference type="Proteomes" id="UP000051166">
    <property type="component" value="Unassembled WGS sequence"/>
</dbReference>
<evidence type="ECO:0000256" key="5">
    <source>
        <dbReference type="ARBA" id="ARBA00023136"/>
    </source>
</evidence>
<feature type="transmembrane region" description="Helical" evidence="6">
    <location>
        <begin position="491"/>
        <end position="513"/>
    </location>
</feature>